<gene>
    <name evidence="3" type="ORF">FOL47_003375</name>
</gene>
<feature type="transmembrane region" description="Helical" evidence="1">
    <location>
        <begin position="178"/>
        <end position="199"/>
    </location>
</feature>
<dbReference type="EMBL" id="JAAPAO010000203">
    <property type="protein sequence ID" value="KAF4667786.1"/>
    <property type="molecule type" value="Genomic_DNA"/>
</dbReference>
<feature type="domain" description="J" evidence="2">
    <location>
        <begin position="72"/>
        <end position="128"/>
    </location>
</feature>
<keyword evidence="4" id="KW-1185">Reference proteome</keyword>
<evidence type="ECO:0000313" key="3">
    <source>
        <dbReference type="EMBL" id="KAF4667786.1"/>
    </source>
</evidence>
<dbReference type="OrthoDB" id="66964at2759"/>
<keyword evidence="1" id="KW-0472">Membrane</keyword>
<keyword evidence="1" id="KW-0812">Transmembrane</keyword>
<evidence type="ECO:0000313" key="4">
    <source>
        <dbReference type="Proteomes" id="UP000591131"/>
    </source>
</evidence>
<protein>
    <recommendedName>
        <fullName evidence="2">J domain-containing protein</fullName>
    </recommendedName>
</protein>
<dbReference type="InterPro" id="IPR001623">
    <property type="entry name" value="DnaJ_domain"/>
</dbReference>
<reference evidence="3 4" key="1">
    <citation type="submission" date="2020-04" db="EMBL/GenBank/DDBJ databases">
        <title>Perkinsus chesapeaki whole genome sequence.</title>
        <authorList>
            <person name="Bogema D.R."/>
        </authorList>
    </citation>
    <scope>NUCLEOTIDE SEQUENCE [LARGE SCALE GENOMIC DNA]</scope>
    <source>
        <strain evidence="3">ATCC PRA-425</strain>
    </source>
</reference>
<dbReference type="Proteomes" id="UP000591131">
    <property type="component" value="Unassembled WGS sequence"/>
</dbReference>
<feature type="transmembrane region" description="Helical" evidence="1">
    <location>
        <begin position="13"/>
        <end position="31"/>
    </location>
</feature>
<feature type="transmembrane region" description="Helical" evidence="1">
    <location>
        <begin position="219"/>
        <end position="236"/>
    </location>
</feature>
<dbReference type="AlphaFoldDB" id="A0A7J6M8M1"/>
<proteinExistence type="predicted"/>
<evidence type="ECO:0000259" key="2">
    <source>
        <dbReference type="PROSITE" id="PS50076"/>
    </source>
</evidence>
<dbReference type="InterPro" id="IPR036869">
    <property type="entry name" value="J_dom_sf"/>
</dbReference>
<organism evidence="3 4">
    <name type="scientific">Perkinsus chesapeaki</name>
    <name type="common">Clam parasite</name>
    <name type="synonym">Perkinsus andrewsi</name>
    <dbReference type="NCBI Taxonomy" id="330153"/>
    <lineage>
        <taxon>Eukaryota</taxon>
        <taxon>Sar</taxon>
        <taxon>Alveolata</taxon>
        <taxon>Perkinsozoa</taxon>
        <taxon>Perkinsea</taxon>
        <taxon>Perkinsida</taxon>
        <taxon>Perkinsidae</taxon>
        <taxon>Perkinsus</taxon>
    </lineage>
</organism>
<name>A0A7J6M8M1_PERCH</name>
<feature type="transmembrane region" description="Helical" evidence="1">
    <location>
        <begin position="299"/>
        <end position="317"/>
    </location>
</feature>
<keyword evidence="1" id="KW-1133">Transmembrane helix</keyword>
<dbReference type="SUPFAM" id="SSF46565">
    <property type="entry name" value="Chaperone J-domain"/>
    <property type="match status" value="1"/>
</dbReference>
<accession>A0A7J6M8M1</accession>
<evidence type="ECO:0000256" key="1">
    <source>
        <dbReference type="SAM" id="Phobius"/>
    </source>
</evidence>
<dbReference type="PROSITE" id="PS50076">
    <property type="entry name" value="DNAJ_2"/>
    <property type="match status" value="1"/>
</dbReference>
<feature type="transmembrane region" description="Helical" evidence="1">
    <location>
        <begin position="51"/>
        <end position="74"/>
    </location>
</feature>
<feature type="transmembrane region" description="Helical" evidence="1">
    <location>
        <begin position="143"/>
        <end position="166"/>
    </location>
</feature>
<comment type="caution">
    <text evidence="3">The sequence shown here is derived from an EMBL/GenBank/DDBJ whole genome shotgun (WGS) entry which is preliminary data.</text>
</comment>
<sequence length="324" mass="36654">MNLASLTSCPLDAVLMPFICLVPLVKVLLSLDHPSDKSQRQRLQLFKRPNVVIAMVVIVGMFYYAFVASTPNYYQILGVRKDSQHVEVYEMYKKLTAEAEGRKEREKYDEAFAVVGKAKRRAEYNVYGDIMQMTGESDEIPTVTAVLVQSGFVQVILCACLAAALAIGTPQALLNASFALLLTNFVLELYCRILSPTAFDFVPFMSKMLPFEKVEFLRRLFPPIFATFLLVANMFATNQDVMMRRLFEELMKSNMRLQQSMKYETTRVSYKLKESPGPSCHFTQAADSHSMDDSSEIDLGSVIMRGVGGFMMFYMLYSTYANGE</sequence>